<dbReference type="AlphaFoldDB" id="W8EVI2"/>
<dbReference type="HOGENOM" id="CLU_149946_0_0_10"/>
<accession>W8EVI2</accession>
<dbReference type="Proteomes" id="UP000019423">
    <property type="component" value="Chromosome"/>
</dbReference>
<evidence type="ECO:0000313" key="1">
    <source>
        <dbReference type="EMBL" id="AHJ96523.1"/>
    </source>
</evidence>
<reference evidence="1 2" key="1">
    <citation type="submission" date="2014-01" db="EMBL/GenBank/DDBJ databases">
        <title>Complete genome sequence of ionizing-radiation resistance bacterium Hymenobacter swuensis DY53.</title>
        <authorList>
            <person name="Jung J.-H."/>
            <person name="Jeong S.-W."/>
            <person name="Joe M.-H."/>
            <person name="Cho y.-j."/>
            <person name="Kim M.-K."/>
            <person name="Lim S.-Y."/>
        </authorList>
    </citation>
    <scope>NUCLEOTIDE SEQUENCE [LARGE SCALE GENOMIC DNA]</scope>
    <source>
        <strain evidence="1 2">DY53</strain>
    </source>
</reference>
<dbReference type="PATRIC" id="fig|1227739.3.peg.1175"/>
<evidence type="ECO:0000313" key="2">
    <source>
        <dbReference type="Proteomes" id="UP000019423"/>
    </source>
</evidence>
<proteinExistence type="predicted"/>
<name>W8EVI2_9BACT</name>
<dbReference type="STRING" id="1227739.Hsw_0928"/>
<dbReference type="KEGG" id="hsw:Hsw_0928"/>
<dbReference type="RefSeq" id="WP_044001225.1">
    <property type="nucleotide sequence ID" value="NZ_CP007145.1"/>
</dbReference>
<sequence>MHTIPGFSLPEFLDLSYHSDQQILTVRWLRAVSFNELQTGFAAAREQGYTQNAARWLVDVRRRTELDATSSSWVARELLPAVAADVVPATLHVAYLLSPARAEVLRQDAAMRATMAAAQAPTQPYHLQTFLDEVPAVRWLLQPAS</sequence>
<gene>
    <name evidence="1" type="ORF">Hsw_0928</name>
</gene>
<dbReference type="EMBL" id="CP007145">
    <property type="protein sequence ID" value="AHJ96523.1"/>
    <property type="molecule type" value="Genomic_DNA"/>
</dbReference>
<keyword evidence="2" id="KW-1185">Reference proteome</keyword>
<dbReference type="OrthoDB" id="884362at2"/>
<organism evidence="1 2">
    <name type="scientific">Hymenobacter swuensis DY53</name>
    <dbReference type="NCBI Taxonomy" id="1227739"/>
    <lineage>
        <taxon>Bacteria</taxon>
        <taxon>Pseudomonadati</taxon>
        <taxon>Bacteroidota</taxon>
        <taxon>Cytophagia</taxon>
        <taxon>Cytophagales</taxon>
        <taxon>Hymenobacteraceae</taxon>
        <taxon>Hymenobacter</taxon>
    </lineage>
</organism>
<protein>
    <submittedName>
        <fullName evidence="1">Uncharacterized protein</fullName>
    </submittedName>
</protein>